<dbReference type="PROSITE" id="PS50011">
    <property type="entry name" value="PROTEIN_KINASE_DOM"/>
    <property type="match status" value="1"/>
</dbReference>
<dbReference type="InterPro" id="IPR000719">
    <property type="entry name" value="Prot_kinase_dom"/>
</dbReference>
<evidence type="ECO:0000313" key="11">
    <source>
        <dbReference type="Proteomes" id="UP000324800"/>
    </source>
</evidence>
<proteinExistence type="predicted"/>
<dbReference type="AlphaFoldDB" id="A0A5J4QXR2"/>
<dbReference type="EMBL" id="SNRW01043880">
    <property type="protein sequence ID" value="KAA6326362.1"/>
    <property type="molecule type" value="Genomic_DNA"/>
</dbReference>
<name>A0A5J4QXR2_9EUKA</name>
<dbReference type="InterPro" id="IPR051131">
    <property type="entry name" value="NEK_Ser/Thr_kinase_NIMA"/>
</dbReference>
<sequence length="125" mass="14931">DYLDEKDKMKADEEVEQIRRLSSKFTVHLVYTFVDRTDMYLVTDYCEKGDLRKQIIELQKLPEEERLIRVCELFAQIILALNFMHSMGVIHRDIKPENIFIMDDKTVRLGFSGIERLYHSCWNQA</sequence>
<dbReference type="PROSITE" id="PS00108">
    <property type="entry name" value="PROTEIN_KINASE_ST"/>
    <property type="match status" value="1"/>
</dbReference>
<evidence type="ECO:0000256" key="2">
    <source>
        <dbReference type="ARBA" id="ARBA00022527"/>
    </source>
</evidence>
<keyword evidence="2" id="KW-0723">Serine/threonine-protein kinase</keyword>
<dbReference type="Pfam" id="PF00069">
    <property type="entry name" value="Pkinase"/>
    <property type="match status" value="1"/>
</dbReference>
<dbReference type="InterPro" id="IPR008271">
    <property type="entry name" value="Ser/Thr_kinase_AS"/>
</dbReference>
<evidence type="ECO:0000256" key="8">
    <source>
        <dbReference type="ARBA" id="ARBA00048679"/>
    </source>
</evidence>
<dbReference type="GO" id="GO:0004674">
    <property type="term" value="F:protein serine/threonine kinase activity"/>
    <property type="evidence" value="ECO:0007669"/>
    <property type="project" value="UniProtKB-KW"/>
</dbReference>
<comment type="catalytic activity">
    <reaction evidence="8">
        <text>L-seryl-[protein] + ATP = O-phospho-L-seryl-[protein] + ADP + H(+)</text>
        <dbReference type="Rhea" id="RHEA:17989"/>
        <dbReference type="Rhea" id="RHEA-COMP:9863"/>
        <dbReference type="Rhea" id="RHEA-COMP:11604"/>
        <dbReference type="ChEBI" id="CHEBI:15378"/>
        <dbReference type="ChEBI" id="CHEBI:29999"/>
        <dbReference type="ChEBI" id="CHEBI:30616"/>
        <dbReference type="ChEBI" id="CHEBI:83421"/>
        <dbReference type="ChEBI" id="CHEBI:456216"/>
        <dbReference type="EC" id="2.7.11.1"/>
    </reaction>
</comment>
<reference evidence="10 11" key="1">
    <citation type="submission" date="2019-03" db="EMBL/GenBank/DDBJ databases">
        <title>Single cell metagenomics reveals metabolic interactions within the superorganism composed of flagellate Streblomastix strix and complex community of Bacteroidetes bacteria on its surface.</title>
        <authorList>
            <person name="Treitli S.C."/>
            <person name="Kolisko M."/>
            <person name="Husnik F."/>
            <person name="Keeling P."/>
            <person name="Hampl V."/>
        </authorList>
    </citation>
    <scope>NUCLEOTIDE SEQUENCE [LARGE SCALE GENOMIC DNA]</scope>
    <source>
        <strain evidence="10">ST1C</strain>
    </source>
</reference>
<evidence type="ECO:0000256" key="3">
    <source>
        <dbReference type="ARBA" id="ARBA00022679"/>
    </source>
</evidence>
<dbReference type="InterPro" id="IPR011009">
    <property type="entry name" value="Kinase-like_dom_sf"/>
</dbReference>
<dbReference type="PANTHER" id="PTHR44899:SF3">
    <property type="entry name" value="SERINE_THREONINE-PROTEIN KINASE NEK1"/>
    <property type="match status" value="1"/>
</dbReference>
<evidence type="ECO:0000256" key="1">
    <source>
        <dbReference type="ARBA" id="ARBA00012513"/>
    </source>
</evidence>
<evidence type="ECO:0000256" key="7">
    <source>
        <dbReference type="ARBA" id="ARBA00047899"/>
    </source>
</evidence>
<evidence type="ECO:0000256" key="5">
    <source>
        <dbReference type="ARBA" id="ARBA00022777"/>
    </source>
</evidence>
<dbReference type="Proteomes" id="UP000324800">
    <property type="component" value="Unassembled WGS sequence"/>
</dbReference>
<evidence type="ECO:0000256" key="4">
    <source>
        <dbReference type="ARBA" id="ARBA00022741"/>
    </source>
</evidence>
<dbReference type="EC" id="2.7.11.1" evidence="1"/>
<comment type="catalytic activity">
    <reaction evidence="7">
        <text>L-threonyl-[protein] + ATP = O-phospho-L-threonyl-[protein] + ADP + H(+)</text>
        <dbReference type="Rhea" id="RHEA:46608"/>
        <dbReference type="Rhea" id="RHEA-COMP:11060"/>
        <dbReference type="Rhea" id="RHEA-COMP:11605"/>
        <dbReference type="ChEBI" id="CHEBI:15378"/>
        <dbReference type="ChEBI" id="CHEBI:30013"/>
        <dbReference type="ChEBI" id="CHEBI:30616"/>
        <dbReference type="ChEBI" id="CHEBI:61977"/>
        <dbReference type="ChEBI" id="CHEBI:456216"/>
        <dbReference type="EC" id="2.7.11.1"/>
    </reaction>
</comment>
<dbReference type="PANTHER" id="PTHR44899">
    <property type="entry name" value="CAMK FAMILY PROTEIN KINASE"/>
    <property type="match status" value="1"/>
</dbReference>
<dbReference type="Gene3D" id="1.10.510.10">
    <property type="entry name" value="Transferase(Phosphotransferase) domain 1"/>
    <property type="match status" value="1"/>
</dbReference>
<feature type="non-terminal residue" evidence="10">
    <location>
        <position position="1"/>
    </location>
</feature>
<keyword evidence="6" id="KW-0067">ATP-binding</keyword>
<evidence type="ECO:0000256" key="6">
    <source>
        <dbReference type="ARBA" id="ARBA00022840"/>
    </source>
</evidence>
<keyword evidence="5" id="KW-0418">Kinase</keyword>
<evidence type="ECO:0000313" key="10">
    <source>
        <dbReference type="EMBL" id="KAA6326362.1"/>
    </source>
</evidence>
<evidence type="ECO:0000259" key="9">
    <source>
        <dbReference type="PROSITE" id="PS50011"/>
    </source>
</evidence>
<protein>
    <recommendedName>
        <fullName evidence="1">non-specific serine/threonine protein kinase</fullName>
        <ecNumber evidence="1">2.7.11.1</ecNumber>
    </recommendedName>
</protein>
<dbReference type="GO" id="GO:0005524">
    <property type="term" value="F:ATP binding"/>
    <property type="evidence" value="ECO:0007669"/>
    <property type="project" value="UniProtKB-KW"/>
</dbReference>
<keyword evidence="3" id="KW-0808">Transferase</keyword>
<dbReference type="OrthoDB" id="1930859at2759"/>
<gene>
    <name evidence="10" type="ORF">EZS28_053961</name>
</gene>
<dbReference type="SMART" id="SM00220">
    <property type="entry name" value="S_TKc"/>
    <property type="match status" value="1"/>
</dbReference>
<accession>A0A5J4QXR2</accession>
<feature type="domain" description="Protein kinase" evidence="9">
    <location>
        <begin position="1"/>
        <end position="125"/>
    </location>
</feature>
<organism evidence="10 11">
    <name type="scientific">Streblomastix strix</name>
    <dbReference type="NCBI Taxonomy" id="222440"/>
    <lineage>
        <taxon>Eukaryota</taxon>
        <taxon>Metamonada</taxon>
        <taxon>Preaxostyla</taxon>
        <taxon>Oxymonadida</taxon>
        <taxon>Streblomastigidae</taxon>
        <taxon>Streblomastix</taxon>
    </lineage>
</organism>
<comment type="caution">
    <text evidence="10">The sequence shown here is derived from an EMBL/GenBank/DDBJ whole genome shotgun (WGS) entry which is preliminary data.</text>
</comment>
<dbReference type="SUPFAM" id="SSF56112">
    <property type="entry name" value="Protein kinase-like (PK-like)"/>
    <property type="match status" value="1"/>
</dbReference>
<keyword evidence="4" id="KW-0547">Nucleotide-binding</keyword>